<evidence type="ECO:0000256" key="1">
    <source>
        <dbReference type="ARBA" id="ARBA00023015"/>
    </source>
</evidence>
<dbReference type="InterPro" id="IPR014710">
    <property type="entry name" value="RmlC-like_jellyroll"/>
</dbReference>
<dbReference type="PANTHER" id="PTHR24567:SF74">
    <property type="entry name" value="HTH-TYPE TRANSCRIPTIONAL REGULATOR ARCR"/>
    <property type="match status" value="1"/>
</dbReference>
<dbReference type="GO" id="GO:0003700">
    <property type="term" value="F:DNA-binding transcription factor activity"/>
    <property type="evidence" value="ECO:0007669"/>
    <property type="project" value="TreeGrafter"/>
</dbReference>
<dbReference type="SUPFAM" id="SSF51206">
    <property type="entry name" value="cAMP-binding domain-like"/>
    <property type="match status" value="1"/>
</dbReference>
<name>A0A2T8FED6_9ACTN</name>
<sequence>MRIMDRLARTEPGNLRMHYYADQVAIAASVDHRSFLGMLDTADREFLLSLGEPRTFRAGARPIVQGDHSDTVFLVISGLVKVTVDTPEGREVVLSLLGPGDLLGEFEIIEGGASVRMAGNVAVQRLDCLVIAGERFMTALTSHPALALALMRVLVGRLISADRRREASASMDVGRSLASYLIELADRYGMAGESGIDVAFPLTQEELAGLISCSRDSAVRGLGTLRTRGLIRTMRRRIVVTDLDGLRRFASGQGHARLR</sequence>
<evidence type="ECO:0000256" key="2">
    <source>
        <dbReference type="ARBA" id="ARBA00023125"/>
    </source>
</evidence>
<organism evidence="6 7">
    <name type="scientific">Nocardioides gansuensis</name>
    <dbReference type="NCBI Taxonomy" id="2138300"/>
    <lineage>
        <taxon>Bacteria</taxon>
        <taxon>Bacillati</taxon>
        <taxon>Actinomycetota</taxon>
        <taxon>Actinomycetes</taxon>
        <taxon>Propionibacteriales</taxon>
        <taxon>Nocardioidaceae</taxon>
        <taxon>Nocardioides</taxon>
    </lineage>
</organism>
<evidence type="ECO:0000313" key="7">
    <source>
        <dbReference type="Proteomes" id="UP000246018"/>
    </source>
</evidence>
<gene>
    <name evidence="6" type="ORF">DDE18_00005</name>
</gene>
<dbReference type="SMART" id="SM00100">
    <property type="entry name" value="cNMP"/>
    <property type="match status" value="1"/>
</dbReference>
<dbReference type="Pfam" id="PF13545">
    <property type="entry name" value="HTH_Crp_2"/>
    <property type="match status" value="1"/>
</dbReference>
<dbReference type="Proteomes" id="UP000246018">
    <property type="component" value="Unassembled WGS sequence"/>
</dbReference>
<reference evidence="6 7" key="1">
    <citation type="submission" date="2018-04" db="EMBL/GenBank/DDBJ databases">
        <title>Genome of Nocardioides gansuensis WSJ-1.</title>
        <authorList>
            <person name="Wu S."/>
            <person name="Wang G."/>
        </authorList>
    </citation>
    <scope>NUCLEOTIDE SEQUENCE [LARGE SCALE GENOMIC DNA]</scope>
    <source>
        <strain evidence="6 7">WSJ-1</strain>
    </source>
</reference>
<evidence type="ECO:0000259" key="4">
    <source>
        <dbReference type="PROSITE" id="PS50042"/>
    </source>
</evidence>
<dbReference type="PANTHER" id="PTHR24567">
    <property type="entry name" value="CRP FAMILY TRANSCRIPTIONAL REGULATORY PROTEIN"/>
    <property type="match status" value="1"/>
</dbReference>
<evidence type="ECO:0000256" key="3">
    <source>
        <dbReference type="ARBA" id="ARBA00023163"/>
    </source>
</evidence>
<dbReference type="Pfam" id="PF00027">
    <property type="entry name" value="cNMP_binding"/>
    <property type="match status" value="1"/>
</dbReference>
<dbReference type="GO" id="GO:0005829">
    <property type="term" value="C:cytosol"/>
    <property type="evidence" value="ECO:0007669"/>
    <property type="project" value="TreeGrafter"/>
</dbReference>
<keyword evidence="7" id="KW-1185">Reference proteome</keyword>
<accession>A0A2T8FED6</accession>
<dbReference type="Gene3D" id="2.60.120.10">
    <property type="entry name" value="Jelly Rolls"/>
    <property type="match status" value="1"/>
</dbReference>
<keyword evidence="3" id="KW-0804">Transcription</keyword>
<evidence type="ECO:0000259" key="5">
    <source>
        <dbReference type="PROSITE" id="PS51063"/>
    </source>
</evidence>
<dbReference type="InterPro" id="IPR000595">
    <property type="entry name" value="cNMP-bd_dom"/>
</dbReference>
<dbReference type="InterPro" id="IPR050397">
    <property type="entry name" value="Env_Response_Regulators"/>
</dbReference>
<dbReference type="EMBL" id="QDGZ01000001">
    <property type="protein sequence ID" value="PVG84078.1"/>
    <property type="molecule type" value="Genomic_DNA"/>
</dbReference>
<evidence type="ECO:0000313" key="6">
    <source>
        <dbReference type="EMBL" id="PVG84078.1"/>
    </source>
</evidence>
<keyword evidence="1" id="KW-0805">Transcription regulation</keyword>
<dbReference type="PROSITE" id="PS50042">
    <property type="entry name" value="CNMP_BINDING_3"/>
    <property type="match status" value="1"/>
</dbReference>
<dbReference type="SMART" id="SM00419">
    <property type="entry name" value="HTH_CRP"/>
    <property type="match status" value="1"/>
</dbReference>
<dbReference type="CDD" id="cd00038">
    <property type="entry name" value="CAP_ED"/>
    <property type="match status" value="1"/>
</dbReference>
<protein>
    <submittedName>
        <fullName evidence="6">Crp/Fnr family transcriptional regulator</fullName>
    </submittedName>
</protein>
<dbReference type="PROSITE" id="PS51063">
    <property type="entry name" value="HTH_CRP_2"/>
    <property type="match status" value="1"/>
</dbReference>
<comment type="caution">
    <text evidence="6">The sequence shown here is derived from an EMBL/GenBank/DDBJ whole genome shotgun (WGS) entry which is preliminary data.</text>
</comment>
<dbReference type="InterPro" id="IPR018490">
    <property type="entry name" value="cNMP-bd_dom_sf"/>
</dbReference>
<feature type="domain" description="HTH crp-type" evidence="5">
    <location>
        <begin position="171"/>
        <end position="244"/>
    </location>
</feature>
<dbReference type="SUPFAM" id="SSF46785">
    <property type="entry name" value="Winged helix' DNA-binding domain"/>
    <property type="match status" value="1"/>
</dbReference>
<proteinExistence type="predicted"/>
<dbReference type="AlphaFoldDB" id="A0A2T8FED6"/>
<keyword evidence="2" id="KW-0238">DNA-binding</keyword>
<dbReference type="GO" id="GO:0003677">
    <property type="term" value="F:DNA binding"/>
    <property type="evidence" value="ECO:0007669"/>
    <property type="project" value="UniProtKB-KW"/>
</dbReference>
<dbReference type="InterPro" id="IPR012318">
    <property type="entry name" value="HTH_CRP"/>
</dbReference>
<dbReference type="InterPro" id="IPR036390">
    <property type="entry name" value="WH_DNA-bd_sf"/>
</dbReference>
<feature type="domain" description="Cyclic nucleotide-binding" evidence="4">
    <location>
        <begin position="35"/>
        <end position="140"/>
    </location>
</feature>